<protein>
    <recommendedName>
        <fullName evidence="3">ArsA HSP20-like domain-containing protein</fullName>
    </recommendedName>
</protein>
<dbReference type="RefSeq" id="WP_290288833.1">
    <property type="nucleotide sequence ID" value="NZ_CP047211.1"/>
</dbReference>
<evidence type="ECO:0008006" key="3">
    <source>
        <dbReference type="Google" id="ProtNLM"/>
    </source>
</evidence>
<name>A0ABV7ZR92_9CORY</name>
<organism evidence="1 2">
    <name type="scientific">Corynebacterium hansenii</name>
    <dbReference type="NCBI Taxonomy" id="394964"/>
    <lineage>
        <taxon>Bacteria</taxon>
        <taxon>Bacillati</taxon>
        <taxon>Actinomycetota</taxon>
        <taxon>Actinomycetes</taxon>
        <taxon>Mycobacteriales</taxon>
        <taxon>Corynebacteriaceae</taxon>
        <taxon>Corynebacterium</taxon>
    </lineage>
</organism>
<dbReference type="Proteomes" id="UP001595751">
    <property type="component" value="Unassembled WGS sequence"/>
</dbReference>
<gene>
    <name evidence="1" type="ORF">ACFORJ_06365</name>
</gene>
<keyword evidence="2" id="KW-1185">Reference proteome</keyword>
<evidence type="ECO:0000313" key="2">
    <source>
        <dbReference type="Proteomes" id="UP001595751"/>
    </source>
</evidence>
<accession>A0ABV7ZR92</accession>
<comment type="caution">
    <text evidence="1">The sequence shown here is derived from an EMBL/GenBank/DDBJ whole genome shotgun (WGS) entry which is preliminary data.</text>
</comment>
<sequence length="313" mass="32890">MPGAFGDRTAEGFLPPDLRWAEVGPDPIADAVGLLRGLDADASALDALTGFAGLERLLVWAKAQAMAAEGPVGVRIGLTPDRQLSWLRRVQGPAQLSDLLDLISPRVDRHRAMPDVFGDRARRARLLEALWSWGRAWQRAVDAGSLHLRGDGPPDPRVAGVAAWAGVVVDGVPDGSPKPRLTLADLGVGGDGARLFRMRVHAPLHLALPESSGADEAAAAGAGSAEEVTEGRRQAFSLDDGIDPADIPGSTVGVDVSDGGVVVQVAGFSRRFAAPAVLGACEMEKVRVAPPDTWADGWGDILVWFRADPARLP</sequence>
<proteinExistence type="predicted"/>
<reference evidence="2" key="1">
    <citation type="journal article" date="2019" name="Int. J. Syst. Evol. Microbiol.">
        <title>The Global Catalogue of Microorganisms (GCM) 10K type strain sequencing project: providing services to taxonomists for standard genome sequencing and annotation.</title>
        <authorList>
            <consortium name="The Broad Institute Genomics Platform"/>
            <consortium name="The Broad Institute Genome Sequencing Center for Infectious Disease"/>
            <person name="Wu L."/>
            <person name="Ma J."/>
        </authorList>
    </citation>
    <scope>NUCLEOTIDE SEQUENCE [LARGE SCALE GENOMIC DNA]</scope>
    <source>
        <strain evidence="2">CCUG 53252</strain>
    </source>
</reference>
<dbReference type="EMBL" id="JBHRZN010000002">
    <property type="protein sequence ID" value="MFC3849787.1"/>
    <property type="molecule type" value="Genomic_DNA"/>
</dbReference>
<evidence type="ECO:0000313" key="1">
    <source>
        <dbReference type="EMBL" id="MFC3849787.1"/>
    </source>
</evidence>